<feature type="compositionally biased region" description="Polar residues" evidence="1">
    <location>
        <begin position="296"/>
        <end position="320"/>
    </location>
</feature>
<feature type="region of interest" description="Disordered" evidence="1">
    <location>
        <begin position="439"/>
        <end position="472"/>
    </location>
</feature>
<dbReference type="Proteomes" id="UP000008281">
    <property type="component" value="Unassembled WGS sequence"/>
</dbReference>
<sequence length="609" mass="72782">MSYDIRHNQTVRGWSYPPFYRTRYANVSGNYTTRNGTYENSYKINSNSTTRNYHRAHNNTPKWTPMYPRFNRTIFMRESWTYTNATTRRSRFTPFYNSSRRNISEFEYDTKIRNHSGIHQNLTSRNQSYPRFYRTTVRYDHRHNQTTRGRSYPSWNRTSPVNASDTGNYTVRNGTHGNNSRIFEKIDSLPPYGDRLNSNATTRNYYRIYNNTPKWTPMYPRFNRTIFMNDSKNHNNATTRRWRFTPLYNNNRRNISEFENDTSIRNHSGIHQNLASRNHSYPRFYRTTVRYDHNHNQTTRGRSYPSFNGTRPENVSDTGNYSVRNGTYGINSRIFEKIDSLPPYGDRLNSNATTRNYYRTYNNTPKWTPMYSKFNRTIFMNDSRNHDNATTRRWRFTPLYNNNRRNISEFENNTSIRNHSGIHQNLTSRNQSYPRFNRTTVRNDHNHNQTTRGRSYPSFNGTRPENVSDTGNYTIQKGIRGNNSKIFETIDYFPPYGDRLNSNTMTRNYYRTRNNTPKWTPMYPKFNRTIFMNDSKNHNNATTRRWRYTPFYHNTPKNASGNGNGTNGSDFKNYHRATHGHYLHKLYHNSTDRKVSKSRPTRASPHHKA</sequence>
<dbReference type="EMBL" id="DS268499">
    <property type="protein sequence ID" value="EFP12759.1"/>
    <property type="molecule type" value="Genomic_DNA"/>
</dbReference>
<name>E3MZ02_CAERE</name>
<feature type="region of interest" description="Disordered" evidence="1">
    <location>
        <begin position="552"/>
        <end position="574"/>
    </location>
</feature>
<dbReference type="InParanoid" id="E3MZ02"/>
<feature type="region of interest" description="Disordered" evidence="1">
    <location>
        <begin position="295"/>
        <end position="320"/>
    </location>
</feature>
<accession>E3MZ02</accession>
<evidence type="ECO:0000256" key="1">
    <source>
        <dbReference type="SAM" id="MobiDB-lite"/>
    </source>
</evidence>
<keyword evidence="3" id="KW-1185">Reference proteome</keyword>
<feature type="compositionally biased region" description="Basic residues" evidence="1">
    <location>
        <begin position="596"/>
        <end position="609"/>
    </location>
</feature>
<dbReference type="HOGENOM" id="CLU_448528_0_0_1"/>
<feature type="compositionally biased region" description="Polar residues" evidence="1">
    <location>
        <begin position="448"/>
        <end position="472"/>
    </location>
</feature>
<feature type="region of interest" description="Disordered" evidence="1">
    <location>
        <begin position="586"/>
        <end position="609"/>
    </location>
</feature>
<evidence type="ECO:0000313" key="2">
    <source>
        <dbReference type="EMBL" id="EFP12759.1"/>
    </source>
</evidence>
<proteinExistence type="predicted"/>
<organism evidence="3">
    <name type="scientific">Caenorhabditis remanei</name>
    <name type="common">Caenorhabditis vulgaris</name>
    <dbReference type="NCBI Taxonomy" id="31234"/>
    <lineage>
        <taxon>Eukaryota</taxon>
        <taxon>Metazoa</taxon>
        <taxon>Ecdysozoa</taxon>
        <taxon>Nematoda</taxon>
        <taxon>Chromadorea</taxon>
        <taxon>Rhabditida</taxon>
        <taxon>Rhabditina</taxon>
        <taxon>Rhabditomorpha</taxon>
        <taxon>Rhabditoidea</taxon>
        <taxon>Rhabditidae</taxon>
        <taxon>Peloderinae</taxon>
        <taxon>Caenorhabditis</taxon>
    </lineage>
</organism>
<protein>
    <submittedName>
        <fullName evidence="2">Uncharacterized protein</fullName>
    </submittedName>
</protein>
<evidence type="ECO:0000313" key="3">
    <source>
        <dbReference type="Proteomes" id="UP000008281"/>
    </source>
</evidence>
<feature type="region of interest" description="Disordered" evidence="1">
    <location>
        <begin position="145"/>
        <end position="168"/>
    </location>
</feature>
<dbReference type="AlphaFoldDB" id="E3MZ02"/>
<gene>
    <name evidence="2" type="ORF">CRE_05059</name>
</gene>
<feature type="compositionally biased region" description="Polar residues" evidence="1">
    <location>
        <begin position="146"/>
        <end position="168"/>
    </location>
</feature>
<reference evidence="2" key="1">
    <citation type="submission" date="2007-07" db="EMBL/GenBank/DDBJ databases">
        <title>PCAP assembly of the Caenorhabditis remanei genome.</title>
        <authorList>
            <consortium name="The Caenorhabditis remanei Sequencing Consortium"/>
            <person name="Wilson R.K."/>
        </authorList>
    </citation>
    <scope>NUCLEOTIDE SEQUENCE [LARGE SCALE GENOMIC DNA]</scope>
    <source>
        <strain evidence="2">PB4641</strain>
    </source>
</reference>